<evidence type="ECO:0008006" key="3">
    <source>
        <dbReference type="Google" id="ProtNLM"/>
    </source>
</evidence>
<sequence length="234" mass="26356">MLLEAKLDVRNWDIILPVVQTCNNHSPVDSLGGRSPTEVYTGLDVLPVIDPVVVNSDSNTDVLVTLNSATAAQQINKLRANLRDVHSVASEKSATRQRKQKAASNHRPANFEVWVRWVDPFAVEEVKEHSFLIKNTLTGSLHDVHGSRMKRFSENHLGVMDELREHVAPSIDDLRYNKVAGAWELKISSVRLEEEESSWEPLSSMRADVPVLVAQYLNNNAQKLEVVKYRAEQD</sequence>
<name>A0A976IES4_BRELC</name>
<comment type="caution">
    <text evidence="1">The sequence shown here is derived from an EMBL/GenBank/DDBJ whole genome shotgun (WGS) entry which is preliminary data.</text>
</comment>
<proteinExistence type="predicted"/>
<dbReference type="EMBL" id="SHOA02000016">
    <property type="protein sequence ID" value="TDH68790.1"/>
    <property type="molecule type" value="Genomic_DNA"/>
</dbReference>
<evidence type="ECO:0000313" key="2">
    <source>
        <dbReference type="Proteomes" id="UP000294530"/>
    </source>
</evidence>
<dbReference type="RefSeq" id="XP_067818289.1">
    <property type="nucleotide sequence ID" value="XM_067963899.1"/>
</dbReference>
<accession>A0A976IES4</accession>
<keyword evidence="2" id="KW-1185">Reference proteome</keyword>
<gene>
    <name evidence="1" type="ORF">CCR75_005824</name>
</gene>
<protein>
    <recommendedName>
        <fullName evidence="3">Chromo domain-containing protein</fullName>
    </recommendedName>
</protein>
<evidence type="ECO:0000313" key="1">
    <source>
        <dbReference type="EMBL" id="TDH68790.1"/>
    </source>
</evidence>
<dbReference type="KEGG" id="blac:94349570"/>
<dbReference type="Proteomes" id="UP000294530">
    <property type="component" value="Unassembled WGS sequence"/>
</dbReference>
<dbReference type="AlphaFoldDB" id="A0A976IES4"/>
<dbReference type="OrthoDB" id="91350at2759"/>
<organism evidence="1 2">
    <name type="scientific">Bremia lactucae</name>
    <name type="common">Lettuce downy mildew</name>
    <dbReference type="NCBI Taxonomy" id="4779"/>
    <lineage>
        <taxon>Eukaryota</taxon>
        <taxon>Sar</taxon>
        <taxon>Stramenopiles</taxon>
        <taxon>Oomycota</taxon>
        <taxon>Peronosporomycetes</taxon>
        <taxon>Peronosporales</taxon>
        <taxon>Peronosporaceae</taxon>
        <taxon>Bremia</taxon>
    </lineage>
</organism>
<dbReference type="GeneID" id="94349570"/>
<reference evidence="1 2" key="1">
    <citation type="journal article" date="2021" name="Genome Biol.">
        <title>AFLAP: assembly-free linkage analysis pipeline using k-mers from genome sequencing data.</title>
        <authorList>
            <person name="Fletcher K."/>
            <person name="Zhang L."/>
            <person name="Gil J."/>
            <person name="Han R."/>
            <person name="Cavanaugh K."/>
            <person name="Michelmore R."/>
        </authorList>
    </citation>
    <scope>NUCLEOTIDE SEQUENCE [LARGE SCALE GENOMIC DNA]</scope>
    <source>
        <strain evidence="1 2">SF5</strain>
    </source>
</reference>